<dbReference type="RefSeq" id="WP_030182097.1">
    <property type="nucleotide sequence ID" value="NZ_BNBC01000041.1"/>
</dbReference>
<dbReference type="PANTHER" id="PTHR43032">
    <property type="entry name" value="PROTEIN-METHIONINE-SULFOXIDE REDUCTASE"/>
    <property type="match status" value="1"/>
</dbReference>
<reference evidence="3" key="1">
    <citation type="journal article" date="2014" name="Int. J. Syst. Evol. Microbiol.">
        <title>Complete genome sequence of Corynebacterium casei LMG S-19264T (=DSM 44701T), isolated from a smear-ripened cheese.</title>
        <authorList>
            <consortium name="US DOE Joint Genome Institute (JGI-PGF)"/>
            <person name="Walter F."/>
            <person name="Albersmeier A."/>
            <person name="Kalinowski J."/>
            <person name="Ruckert C."/>
        </authorList>
    </citation>
    <scope>NUCLEOTIDE SEQUENCE</scope>
    <source>
        <strain evidence="3">JCM 3302</strain>
    </source>
</reference>
<feature type="region of interest" description="Disordered" evidence="1">
    <location>
        <begin position="1"/>
        <end position="28"/>
    </location>
</feature>
<name>A0A919DZG5_9ACTN</name>
<dbReference type="Gene3D" id="3.90.420.10">
    <property type="entry name" value="Oxidoreductase, molybdopterin-binding domain"/>
    <property type="match status" value="1"/>
</dbReference>
<evidence type="ECO:0000313" key="3">
    <source>
        <dbReference type="EMBL" id="GHF01424.1"/>
    </source>
</evidence>
<accession>A0A919DZG5</accession>
<organism evidence="3 4">
    <name type="scientific">Streptomyces spiralis</name>
    <dbReference type="NCBI Taxonomy" id="66376"/>
    <lineage>
        <taxon>Bacteria</taxon>
        <taxon>Bacillati</taxon>
        <taxon>Actinomycetota</taxon>
        <taxon>Actinomycetes</taxon>
        <taxon>Kitasatosporales</taxon>
        <taxon>Streptomycetaceae</taxon>
        <taxon>Streptomyces</taxon>
    </lineage>
</organism>
<dbReference type="EMBL" id="BNBC01000041">
    <property type="protein sequence ID" value="GHF01424.1"/>
    <property type="molecule type" value="Genomic_DNA"/>
</dbReference>
<dbReference type="InterPro" id="IPR000572">
    <property type="entry name" value="OxRdtase_Mopterin-bd_dom"/>
</dbReference>
<feature type="compositionally biased region" description="Low complexity" evidence="1">
    <location>
        <begin position="10"/>
        <end position="28"/>
    </location>
</feature>
<comment type="caution">
    <text evidence="3">The sequence shown here is derived from an EMBL/GenBank/DDBJ whole genome shotgun (WGS) entry which is preliminary data.</text>
</comment>
<dbReference type="Proteomes" id="UP000641386">
    <property type="component" value="Unassembled WGS sequence"/>
</dbReference>
<evidence type="ECO:0000313" key="4">
    <source>
        <dbReference type="Proteomes" id="UP000641386"/>
    </source>
</evidence>
<dbReference type="CDD" id="cd02109">
    <property type="entry name" value="arch_bact_SO_family_Moco"/>
    <property type="match status" value="1"/>
</dbReference>
<evidence type="ECO:0000256" key="1">
    <source>
        <dbReference type="SAM" id="MobiDB-lite"/>
    </source>
</evidence>
<dbReference type="InterPro" id="IPR036374">
    <property type="entry name" value="OxRdtase_Mopterin-bd_sf"/>
</dbReference>
<dbReference type="PANTHER" id="PTHR43032:SF4">
    <property type="entry name" value="OXIDOREDUCTASE MOLYBDOPTERIN-BINDING DOMAIN-CONTAINING PROTEIN"/>
    <property type="match status" value="1"/>
</dbReference>
<gene>
    <name evidence="3" type="ORF">GCM10014715_66990</name>
</gene>
<protein>
    <submittedName>
        <fullName evidence="3">Oxidoreductase</fullName>
    </submittedName>
</protein>
<evidence type="ECO:0000259" key="2">
    <source>
        <dbReference type="Pfam" id="PF00174"/>
    </source>
</evidence>
<dbReference type="Pfam" id="PF00174">
    <property type="entry name" value="Oxidored_molyb"/>
    <property type="match status" value="1"/>
</dbReference>
<keyword evidence="4" id="KW-1185">Reference proteome</keyword>
<dbReference type="AlphaFoldDB" id="A0A919DZG5"/>
<sequence>MGQPVERASGDASGASARGASGAAFGGAAQAELPPGQRLQRGWPVTHYGPVPKFRPERWEFRVFGATADGEKHCWTHEEFTALPYTTVVADLHCVTKYSMLGAEWGGIPARTILDLAPPAPNVTHVMVWAEYGFSSNLRLADFGSERTLFATHKDGELLTAEHGFPLRLIVPHLYAWKGPKWVRGVEYMTADRRGFWEERGYHNVGDPWKEQRYSYQEEPGDGPEL</sequence>
<proteinExistence type="predicted"/>
<reference evidence="3" key="2">
    <citation type="submission" date="2020-09" db="EMBL/GenBank/DDBJ databases">
        <authorList>
            <person name="Sun Q."/>
            <person name="Ohkuma M."/>
        </authorList>
    </citation>
    <scope>NUCLEOTIDE SEQUENCE</scope>
    <source>
        <strain evidence="3">JCM 3302</strain>
    </source>
</reference>
<feature type="domain" description="Oxidoreductase molybdopterin-binding" evidence="2">
    <location>
        <begin position="49"/>
        <end position="197"/>
    </location>
</feature>
<dbReference type="SUPFAM" id="SSF56524">
    <property type="entry name" value="Oxidoreductase molybdopterin-binding domain"/>
    <property type="match status" value="1"/>
</dbReference>